<organism evidence="2 3">
    <name type="scientific">Tagetes erecta</name>
    <name type="common">African marigold</name>
    <dbReference type="NCBI Taxonomy" id="13708"/>
    <lineage>
        <taxon>Eukaryota</taxon>
        <taxon>Viridiplantae</taxon>
        <taxon>Streptophyta</taxon>
        <taxon>Embryophyta</taxon>
        <taxon>Tracheophyta</taxon>
        <taxon>Spermatophyta</taxon>
        <taxon>Magnoliopsida</taxon>
        <taxon>eudicotyledons</taxon>
        <taxon>Gunneridae</taxon>
        <taxon>Pentapetalae</taxon>
        <taxon>asterids</taxon>
        <taxon>campanulids</taxon>
        <taxon>Asterales</taxon>
        <taxon>Asteraceae</taxon>
        <taxon>Asteroideae</taxon>
        <taxon>Heliantheae alliance</taxon>
        <taxon>Tageteae</taxon>
        <taxon>Tagetes</taxon>
    </lineage>
</organism>
<evidence type="ECO:0000256" key="1">
    <source>
        <dbReference type="SAM" id="MobiDB-lite"/>
    </source>
</evidence>
<dbReference type="PANTHER" id="PTHR47005:SF5">
    <property type="entry name" value="HEAVY METAL TRANSPORT_DETOXIFICATION SUPERFAMILY PROTEIN"/>
    <property type="match status" value="1"/>
</dbReference>
<dbReference type="EMBL" id="JAUHHV010000009">
    <property type="protein sequence ID" value="KAK1412373.1"/>
    <property type="molecule type" value="Genomic_DNA"/>
</dbReference>
<protein>
    <submittedName>
        <fullName evidence="2">Uncharacterized protein</fullName>
    </submittedName>
</protein>
<feature type="compositionally biased region" description="Basic and acidic residues" evidence="1">
    <location>
        <begin position="153"/>
        <end position="162"/>
    </location>
</feature>
<name>A0AAD8JYY6_TARER</name>
<feature type="region of interest" description="Disordered" evidence="1">
    <location>
        <begin position="109"/>
        <end position="162"/>
    </location>
</feature>
<sequence>MASEKVTEMVLNAVDLKSSSCYKKVKRVLYKYDGKYLSGQSEAGESVINLVLQFIYVYNIIFCDNIEIREQVFDVDNNKVFIKVVSCNPEKIRDKLCSKGGSALQSIDIIENKPPADHNPKKTHKLKDYSRKQKEHHEIPEPADMPTDEYSEEVDKPSTPKEIPINKEHVVGMVYDPIHYDGQRYAHHYGGGASFQDGQHCDHHYAGAPPPPQPPISYNGGFGQYWNDQYSANTSHYASNNNRGVDEHGCPTM</sequence>
<keyword evidence="3" id="KW-1185">Reference proteome</keyword>
<evidence type="ECO:0000313" key="2">
    <source>
        <dbReference type="EMBL" id="KAK1412373.1"/>
    </source>
</evidence>
<reference evidence="2" key="1">
    <citation type="journal article" date="2023" name="bioRxiv">
        <title>Improved chromosome-level genome assembly for marigold (Tagetes erecta).</title>
        <authorList>
            <person name="Jiang F."/>
            <person name="Yuan L."/>
            <person name="Wang S."/>
            <person name="Wang H."/>
            <person name="Xu D."/>
            <person name="Wang A."/>
            <person name="Fan W."/>
        </authorList>
    </citation>
    <scope>NUCLEOTIDE SEQUENCE</scope>
    <source>
        <strain evidence="2">WSJ</strain>
        <tissue evidence="2">Leaf</tissue>
    </source>
</reference>
<accession>A0AAD8JYY6</accession>
<gene>
    <name evidence="2" type="ORF">QVD17_33576</name>
</gene>
<proteinExistence type="predicted"/>
<evidence type="ECO:0000313" key="3">
    <source>
        <dbReference type="Proteomes" id="UP001229421"/>
    </source>
</evidence>
<dbReference type="AlphaFoldDB" id="A0AAD8JYY6"/>
<feature type="compositionally biased region" description="Basic and acidic residues" evidence="1">
    <location>
        <begin position="110"/>
        <end position="140"/>
    </location>
</feature>
<dbReference type="Proteomes" id="UP001229421">
    <property type="component" value="Unassembled WGS sequence"/>
</dbReference>
<dbReference type="PANTHER" id="PTHR47005">
    <property type="entry name" value="HEAVY METAL TRANSPORT/DETOXIFICATION SUPERFAMILY PROTEIN"/>
    <property type="match status" value="1"/>
</dbReference>
<comment type="caution">
    <text evidence="2">The sequence shown here is derived from an EMBL/GenBank/DDBJ whole genome shotgun (WGS) entry which is preliminary data.</text>
</comment>